<sequence length="188" mass="20788">MPPKKKARNNKARKNQEEVPRPPTTVSCPKCSEDIIVPKTCKHGKKLLNCQGTGCTTAHLEEHNAHCTPPSAPTFREQLQATRKLVGEANLAMTPERLHAMGALTVQLNAVIKSRGGKPVRYLDGVPFTEWFAKIERGPIANVNEWVAKLKDVVEQKKMVEDVGYDDEESDGDGDACATPEDENEEDE</sequence>
<reference evidence="2" key="1">
    <citation type="submission" date="2022-10" db="EMBL/GenBank/DDBJ databases">
        <title>Culturing micro-colonial fungi from biological soil crusts in the Mojave desert and describing Neophaeococcomyces mojavensis, and introducing the new genera and species Taxawa tesnikishii.</title>
        <authorList>
            <person name="Kurbessoian T."/>
            <person name="Stajich J.E."/>
        </authorList>
    </citation>
    <scope>NUCLEOTIDE SEQUENCE</scope>
    <source>
        <strain evidence="2">TK_41</strain>
    </source>
</reference>
<gene>
    <name evidence="2" type="ORF">H2200_001032</name>
</gene>
<proteinExistence type="predicted"/>
<organism evidence="2 3">
    <name type="scientific">Cladophialophora chaetospira</name>
    <dbReference type="NCBI Taxonomy" id="386627"/>
    <lineage>
        <taxon>Eukaryota</taxon>
        <taxon>Fungi</taxon>
        <taxon>Dikarya</taxon>
        <taxon>Ascomycota</taxon>
        <taxon>Pezizomycotina</taxon>
        <taxon>Eurotiomycetes</taxon>
        <taxon>Chaetothyriomycetidae</taxon>
        <taxon>Chaetothyriales</taxon>
        <taxon>Herpotrichiellaceae</taxon>
        <taxon>Cladophialophora</taxon>
    </lineage>
</organism>
<keyword evidence="3" id="KW-1185">Reference proteome</keyword>
<dbReference type="EMBL" id="JAPDRK010000001">
    <property type="protein sequence ID" value="KAJ9617311.1"/>
    <property type="molecule type" value="Genomic_DNA"/>
</dbReference>
<feature type="compositionally biased region" description="Basic residues" evidence="1">
    <location>
        <begin position="1"/>
        <end position="13"/>
    </location>
</feature>
<dbReference type="AlphaFoldDB" id="A0AA38XPY6"/>
<accession>A0AA38XPY6</accession>
<name>A0AA38XPY6_9EURO</name>
<comment type="caution">
    <text evidence="2">The sequence shown here is derived from an EMBL/GenBank/DDBJ whole genome shotgun (WGS) entry which is preliminary data.</text>
</comment>
<evidence type="ECO:0000313" key="3">
    <source>
        <dbReference type="Proteomes" id="UP001172673"/>
    </source>
</evidence>
<protein>
    <submittedName>
        <fullName evidence="2">Uncharacterized protein</fullName>
    </submittedName>
</protein>
<evidence type="ECO:0000256" key="1">
    <source>
        <dbReference type="SAM" id="MobiDB-lite"/>
    </source>
</evidence>
<evidence type="ECO:0000313" key="2">
    <source>
        <dbReference type="EMBL" id="KAJ9617311.1"/>
    </source>
</evidence>
<dbReference type="Proteomes" id="UP001172673">
    <property type="component" value="Unassembled WGS sequence"/>
</dbReference>
<feature type="region of interest" description="Disordered" evidence="1">
    <location>
        <begin position="1"/>
        <end position="25"/>
    </location>
</feature>
<feature type="compositionally biased region" description="Acidic residues" evidence="1">
    <location>
        <begin position="163"/>
        <end position="188"/>
    </location>
</feature>
<feature type="region of interest" description="Disordered" evidence="1">
    <location>
        <begin position="161"/>
        <end position="188"/>
    </location>
</feature>